<dbReference type="Gene3D" id="1.10.3720.10">
    <property type="entry name" value="MetI-like"/>
    <property type="match status" value="1"/>
</dbReference>
<sequence>MNERSYSRSLKISRFWVNFICILLCILSVIPFWIMFVNATRDSASIQQSISLIPSKYFFKNAKTLLDRSSFNLPRGLWNSFSIAASSTAFAIYFSCLAAFGLIMYDFKLKKAAFTFILAVLMIPAQVSVVGFIAFLMQINLMDSYVPLIVPSIASPAVVFFMHQYMKVALPVDLVQAARIEGCGEFRIFNSIAIPIMVPAMATQAIFSFVFSWNNLFMPTMVINSQEKFTIPMMVQILKSDRYRTDFGTVYLGITLTILPMMIIYAFLSKYIIQGIALGGVKY</sequence>
<dbReference type="InterPro" id="IPR035906">
    <property type="entry name" value="MetI-like_sf"/>
</dbReference>
<proteinExistence type="inferred from homology"/>
<name>F4A384_MAHA5</name>
<dbReference type="GO" id="GO:0055085">
    <property type="term" value="P:transmembrane transport"/>
    <property type="evidence" value="ECO:0007669"/>
    <property type="project" value="InterPro"/>
</dbReference>
<dbReference type="PANTHER" id="PTHR43744">
    <property type="entry name" value="ABC TRANSPORTER PERMEASE PROTEIN MG189-RELATED-RELATED"/>
    <property type="match status" value="1"/>
</dbReference>
<feature type="transmembrane region" description="Helical" evidence="7">
    <location>
        <begin position="145"/>
        <end position="165"/>
    </location>
</feature>
<dbReference type="STRING" id="697281.Mahau_1120"/>
<protein>
    <submittedName>
        <fullName evidence="9">Carbohydrate ABC transporter membrane protein 2, CUT1 family</fullName>
    </submittedName>
</protein>
<keyword evidence="6 7" id="KW-0472">Membrane</keyword>
<dbReference type="PANTHER" id="PTHR43744:SF2">
    <property type="entry name" value="ARABINOOLIGOSACCHARIDES TRANSPORT SYSTEM PERMEASE PROTEIN ARAQ"/>
    <property type="match status" value="1"/>
</dbReference>
<keyword evidence="3" id="KW-1003">Cell membrane</keyword>
<evidence type="ECO:0000313" key="10">
    <source>
        <dbReference type="Proteomes" id="UP000008457"/>
    </source>
</evidence>
<dbReference type="eggNOG" id="COG0395">
    <property type="taxonomic scope" value="Bacteria"/>
</dbReference>
<dbReference type="Proteomes" id="UP000008457">
    <property type="component" value="Chromosome"/>
</dbReference>
<dbReference type="SUPFAM" id="SSF161098">
    <property type="entry name" value="MetI-like"/>
    <property type="match status" value="1"/>
</dbReference>
<feature type="domain" description="ABC transmembrane type-1" evidence="8">
    <location>
        <begin position="77"/>
        <end position="268"/>
    </location>
</feature>
<feature type="transmembrane region" description="Helical" evidence="7">
    <location>
        <begin position="81"/>
        <end position="105"/>
    </location>
</feature>
<evidence type="ECO:0000259" key="8">
    <source>
        <dbReference type="PROSITE" id="PS50928"/>
    </source>
</evidence>
<feature type="transmembrane region" description="Helical" evidence="7">
    <location>
        <begin position="112"/>
        <end position="139"/>
    </location>
</feature>
<dbReference type="GO" id="GO:0005886">
    <property type="term" value="C:plasma membrane"/>
    <property type="evidence" value="ECO:0007669"/>
    <property type="project" value="UniProtKB-SubCell"/>
</dbReference>
<keyword evidence="4 7" id="KW-0812">Transmembrane</keyword>
<dbReference type="KEGG" id="mas:Mahau_1120"/>
<comment type="subcellular location">
    <subcellularLocation>
        <location evidence="1 7">Cell membrane</location>
        <topology evidence="1 7">Multi-pass membrane protein</topology>
    </subcellularLocation>
</comment>
<dbReference type="CDD" id="cd06261">
    <property type="entry name" value="TM_PBP2"/>
    <property type="match status" value="1"/>
</dbReference>
<reference evidence="9 10" key="2">
    <citation type="journal article" date="2011" name="Stand. Genomic Sci.">
        <title>Complete genome sequence of Mahella australiensis type strain (50-1 BON).</title>
        <authorList>
            <person name="Sikorski J."/>
            <person name="Teshima H."/>
            <person name="Nolan M."/>
            <person name="Lucas S."/>
            <person name="Hammon N."/>
            <person name="Deshpande S."/>
            <person name="Cheng J.F."/>
            <person name="Pitluck S."/>
            <person name="Liolios K."/>
            <person name="Pagani I."/>
            <person name="Ivanova N."/>
            <person name="Huntemann M."/>
            <person name="Mavromatis K."/>
            <person name="Ovchinikova G."/>
            <person name="Pati A."/>
            <person name="Tapia R."/>
            <person name="Han C."/>
            <person name="Goodwin L."/>
            <person name="Chen A."/>
            <person name="Palaniappan K."/>
            <person name="Land M."/>
            <person name="Hauser L."/>
            <person name="Ngatchou-Djao O.D."/>
            <person name="Rohde M."/>
            <person name="Pukall R."/>
            <person name="Spring S."/>
            <person name="Abt B."/>
            <person name="Goker M."/>
            <person name="Detter J.C."/>
            <person name="Woyke T."/>
            <person name="Bristow J."/>
            <person name="Markowitz V."/>
            <person name="Hugenholtz P."/>
            <person name="Eisen J.A."/>
            <person name="Kyrpides N.C."/>
            <person name="Klenk H.P."/>
            <person name="Lapidus A."/>
        </authorList>
    </citation>
    <scope>NUCLEOTIDE SEQUENCE [LARGE SCALE GENOMIC DNA]</scope>
    <source>
        <strain evidence="10">DSM 15567 / CIP 107919 / 50-1 BON</strain>
    </source>
</reference>
<dbReference type="OrthoDB" id="9771544at2"/>
<feature type="transmembrane region" description="Helical" evidence="7">
    <location>
        <begin position="186"/>
        <end position="211"/>
    </location>
</feature>
<dbReference type="RefSeq" id="WP_013780747.1">
    <property type="nucleotide sequence ID" value="NC_015520.1"/>
</dbReference>
<evidence type="ECO:0000256" key="6">
    <source>
        <dbReference type="ARBA" id="ARBA00023136"/>
    </source>
</evidence>
<dbReference type="AlphaFoldDB" id="F4A384"/>
<comment type="similarity">
    <text evidence="7">Belongs to the binding-protein-dependent transport system permease family.</text>
</comment>
<keyword evidence="10" id="KW-1185">Reference proteome</keyword>
<gene>
    <name evidence="9" type="ordered locus">Mahau_1120</name>
</gene>
<dbReference type="PROSITE" id="PS50928">
    <property type="entry name" value="ABC_TM1"/>
    <property type="match status" value="1"/>
</dbReference>
<evidence type="ECO:0000256" key="2">
    <source>
        <dbReference type="ARBA" id="ARBA00022448"/>
    </source>
</evidence>
<feature type="transmembrane region" description="Helical" evidence="7">
    <location>
        <begin position="248"/>
        <end position="268"/>
    </location>
</feature>
<evidence type="ECO:0000256" key="3">
    <source>
        <dbReference type="ARBA" id="ARBA00022475"/>
    </source>
</evidence>
<feature type="transmembrane region" description="Helical" evidence="7">
    <location>
        <begin position="12"/>
        <end position="34"/>
    </location>
</feature>
<dbReference type="EMBL" id="CP002360">
    <property type="protein sequence ID" value="AEE96317.1"/>
    <property type="molecule type" value="Genomic_DNA"/>
</dbReference>
<dbReference type="HOGENOM" id="CLU_016047_1_1_9"/>
<organism evidence="9 10">
    <name type="scientific">Mahella australiensis (strain DSM 15567 / CIP 107919 / 50-1 BON)</name>
    <dbReference type="NCBI Taxonomy" id="697281"/>
    <lineage>
        <taxon>Bacteria</taxon>
        <taxon>Bacillati</taxon>
        <taxon>Bacillota</taxon>
        <taxon>Clostridia</taxon>
        <taxon>Thermoanaerobacterales</taxon>
        <taxon>Thermoanaerobacterales Family IV. Incertae Sedis</taxon>
        <taxon>Mahella</taxon>
    </lineage>
</organism>
<keyword evidence="5 7" id="KW-1133">Transmembrane helix</keyword>
<accession>F4A384</accession>
<keyword evidence="2 7" id="KW-0813">Transport</keyword>
<evidence type="ECO:0000256" key="5">
    <source>
        <dbReference type="ARBA" id="ARBA00022989"/>
    </source>
</evidence>
<evidence type="ECO:0000256" key="1">
    <source>
        <dbReference type="ARBA" id="ARBA00004651"/>
    </source>
</evidence>
<dbReference type="Pfam" id="PF00528">
    <property type="entry name" value="BPD_transp_1"/>
    <property type="match status" value="1"/>
</dbReference>
<evidence type="ECO:0000256" key="4">
    <source>
        <dbReference type="ARBA" id="ARBA00022692"/>
    </source>
</evidence>
<reference evidence="10" key="1">
    <citation type="submission" date="2010-11" db="EMBL/GenBank/DDBJ databases">
        <title>The complete genome of Mahella australiensis DSM 15567.</title>
        <authorList>
            <consortium name="US DOE Joint Genome Institute (JGI-PGF)"/>
            <person name="Lucas S."/>
            <person name="Copeland A."/>
            <person name="Lapidus A."/>
            <person name="Bruce D."/>
            <person name="Goodwin L."/>
            <person name="Pitluck S."/>
            <person name="Kyrpides N."/>
            <person name="Mavromatis K."/>
            <person name="Pagani I."/>
            <person name="Ivanova N."/>
            <person name="Teshima H."/>
            <person name="Brettin T."/>
            <person name="Detter J.C."/>
            <person name="Han C."/>
            <person name="Tapia R."/>
            <person name="Land M."/>
            <person name="Hauser L."/>
            <person name="Markowitz V."/>
            <person name="Cheng J.-F."/>
            <person name="Hugenholtz P."/>
            <person name="Woyke T."/>
            <person name="Wu D."/>
            <person name="Spring S."/>
            <person name="Pukall R."/>
            <person name="Steenblock K."/>
            <person name="Schneider S."/>
            <person name="Klenk H.-P."/>
            <person name="Eisen J.A."/>
        </authorList>
    </citation>
    <scope>NUCLEOTIDE SEQUENCE [LARGE SCALE GENOMIC DNA]</scope>
    <source>
        <strain evidence="10">DSM 15567 / CIP 107919 / 50-1 BON</strain>
    </source>
</reference>
<evidence type="ECO:0000256" key="7">
    <source>
        <dbReference type="RuleBase" id="RU363032"/>
    </source>
</evidence>
<dbReference type="InterPro" id="IPR000515">
    <property type="entry name" value="MetI-like"/>
</dbReference>
<evidence type="ECO:0000313" key="9">
    <source>
        <dbReference type="EMBL" id="AEE96317.1"/>
    </source>
</evidence>